<dbReference type="Gene3D" id="3.30.300.160">
    <property type="entry name" value="Type II secretion system, protein E, N-terminal domain"/>
    <property type="match status" value="1"/>
</dbReference>
<dbReference type="GO" id="GO:0015627">
    <property type="term" value="C:type II protein secretion system complex"/>
    <property type="evidence" value="ECO:0007669"/>
    <property type="project" value="UniProtKB-UniRule"/>
</dbReference>
<dbReference type="SMART" id="SM00382">
    <property type="entry name" value="AAA"/>
    <property type="match status" value="1"/>
</dbReference>
<keyword evidence="14" id="KW-0472">Membrane</keyword>
<proteinExistence type="inferred from homology"/>
<accession>A0A1L5PXC1</accession>
<keyword evidence="10" id="KW-0862">Zinc</keyword>
<evidence type="ECO:0000259" key="17">
    <source>
        <dbReference type="PROSITE" id="PS00662"/>
    </source>
</evidence>
<name>A0A1L5PXC1_PSEPU</name>
<dbReference type="GO" id="GO:0015628">
    <property type="term" value="P:protein secretion by the type II secretion system"/>
    <property type="evidence" value="ECO:0007669"/>
    <property type="project" value="UniProtKB-UniRule"/>
</dbReference>
<evidence type="ECO:0000256" key="8">
    <source>
        <dbReference type="ARBA" id="ARBA00022723"/>
    </source>
</evidence>
<evidence type="ECO:0000256" key="3">
    <source>
        <dbReference type="ARBA" id="ARBA00004533"/>
    </source>
</evidence>
<dbReference type="Pfam" id="PF00437">
    <property type="entry name" value="T2SSE"/>
    <property type="match status" value="1"/>
</dbReference>
<keyword evidence="7" id="KW-0997">Cell inner membrane</keyword>
<dbReference type="EMBL" id="CP018743">
    <property type="protein sequence ID" value="APO84819.1"/>
    <property type="molecule type" value="Genomic_DNA"/>
</dbReference>
<dbReference type="GO" id="GO:0016887">
    <property type="term" value="F:ATP hydrolysis activity"/>
    <property type="evidence" value="ECO:0007669"/>
    <property type="project" value="TreeGrafter"/>
</dbReference>
<evidence type="ECO:0000256" key="6">
    <source>
        <dbReference type="ARBA" id="ARBA00022475"/>
    </source>
</evidence>
<dbReference type="Gene3D" id="3.30.450.90">
    <property type="match status" value="1"/>
</dbReference>
<dbReference type="FunFam" id="3.30.450.90:FF:000001">
    <property type="entry name" value="Type II secretion system ATPase GspE"/>
    <property type="match status" value="1"/>
</dbReference>
<keyword evidence="5 16" id="KW-0813">Transport</keyword>
<keyword evidence="8" id="KW-0479">Metal-binding</keyword>
<evidence type="ECO:0000313" key="18">
    <source>
        <dbReference type="EMBL" id="APO84819.1"/>
    </source>
</evidence>
<comment type="function">
    <text evidence="2 16">ATPase component of the type II secretion system required for the energy-dependent secretion of extracellular factors such as proteases and toxins from the periplasm. Acts as a molecular motor to provide the energy that is required for assembly of the pseudopilus and the extrusion of substrates generated in the cytoplasm.</text>
</comment>
<dbReference type="AlphaFoldDB" id="A0A1L5PXC1"/>
<dbReference type="Gene3D" id="3.40.50.300">
    <property type="entry name" value="P-loop containing nucleotide triphosphate hydrolases"/>
    <property type="match status" value="1"/>
</dbReference>
<sequence length="487" mass="53509">MNSDLPFSFARRHGILLDRQSAEPALLMREGTSLAALAEACRVVGSNWHLRRVSDADFAERLASCYGPGQDAAQAVVQGLDREIDLAQLAEALPQTSDLLEQQDDAPIIRLLNALFSEAVRARASDVHLETFEHQLRVRMRIDGVMREVLAPPRELSALLVSRIKVMARLDIAEKRVPQDGRISLRLAGHEVDVRVSTLPAAHGERVVLRLLDKQAMRLDIDHMQMPGSVRAGFMRMLEKPHGIFLVTGPTGSGKTTTLYTALSYLNQVSRNILTVEDPVEYYLPGIGQTQVNTKVDMTFARGLRAILRQDPDVVMVGEIRDRETAEIAVQASLTGHLVLSTLHTNSALGAITRLADMGIDTCLLASSLAGIMAQRLVRRLCPHCRVEHEVDEATASVLGHPAELPPRLYKAQGCSECQLGYSGRLALHEMLVVKPALAQAIHARASQDDMLELIRVDTPSLFQHGVQRVCQGQTSVAELLRVTGQD</sequence>
<evidence type="ECO:0000256" key="10">
    <source>
        <dbReference type="ARBA" id="ARBA00022833"/>
    </source>
</evidence>
<dbReference type="GO" id="GO:0008564">
    <property type="term" value="F:protein-exporting ATPase activity"/>
    <property type="evidence" value="ECO:0007669"/>
    <property type="project" value="UniProtKB-EC"/>
</dbReference>
<evidence type="ECO:0000313" key="19">
    <source>
        <dbReference type="Proteomes" id="UP000185146"/>
    </source>
</evidence>
<dbReference type="GO" id="GO:0005524">
    <property type="term" value="F:ATP binding"/>
    <property type="evidence" value="ECO:0007669"/>
    <property type="project" value="UniProtKB-UniRule"/>
</dbReference>
<dbReference type="InterPro" id="IPR003593">
    <property type="entry name" value="AAA+_ATPase"/>
</dbReference>
<keyword evidence="12 16" id="KW-0653">Protein transport</keyword>
<protein>
    <recommendedName>
        <fullName evidence="16">Type II secretion system protein E</fullName>
        <shortName evidence="16">T2SS protein E</shortName>
    </recommendedName>
    <alternativeName>
        <fullName evidence="16">Type II traffic warden ATPase</fullName>
    </alternativeName>
</protein>
<dbReference type="GO" id="GO:0046872">
    <property type="term" value="F:metal ion binding"/>
    <property type="evidence" value="ECO:0007669"/>
    <property type="project" value="UniProtKB-KW"/>
</dbReference>
<reference evidence="18 19" key="1">
    <citation type="submission" date="2016-12" db="EMBL/GenBank/DDBJ databases">
        <title>Draft Genome Sequence of Mercury Resistant Pseudomonas DRA525.</title>
        <authorList>
            <person name="Drace K.M."/>
        </authorList>
    </citation>
    <scope>NUCLEOTIDE SEQUENCE [LARGE SCALE GENOMIC DNA]</scope>
    <source>
        <strain evidence="18 19">DRA525</strain>
    </source>
</reference>
<dbReference type="SUPFAM" id="SSF160246">
    <property type="entry name" value="EspE N-terminal domain-like"/>
    <property type="match status" value="1"/>
</dbReference>
<keyword evidence="11 16" id="KW-0067">ATP-binding</keyword>
<evidence type="ECO:0000256" key="4">
    <source>
        <dbReference type="ARBA" id="ARBA00006611"/>
    </source>
</evidence>
<dbReference type="PROSITE" id="PS00662">
    <property type="entry name" value="T2SP_E"/>
    <property type="match status" value="1"/>
</dbReference>
<evidence type="ECO:0000256" key="12">
    <source>
        <dbReference type="ARBA" id="ARBA00022927"/>
    </source>
</evidence>
<evidence type="ECO:0000256" key="14">
    <source>
        <dbReference type="ARBA" id="ARBA00023136"/>
    </source>
</evidence>
<dbReference type="InterPro" id="IPR054757">
    <property type="entry name" value="GSPE_N1E"/>
</dbReference>
<comment type="similarity">
    <text evidence="4 16">Belongs to the GSP E family.</text>
</comment>
<evidence type="ECO:0000256" key="15">
    <source>
        <dbReference type="ARBA" id="ARBA00034006"/>
    </source>
</evidence>
<dbReference type="Proteomes" id="UP000185146">
    <property type="component" value="Chromosome"/>
</dbReference>
<evidence type="ECO:0000256" key="16">
    <source>
        <dbReference type="RuleBase" id="RU366070"/>
    </source>
</evidence>
<dbReference type="SUPFAM" id="SSF52540">
    <property type="entry name" value="P-loop containing nucleoside triphosphate hydrolases"/>
    <property type="match status" value="1"/>
</dbReference>
<dbReference type="Pfam" id="PF22341">
    <property type="entry name" value="GSPE_N1E"/>
    <property type="match status" value="1"/>
</dbReference>
<evidence type="ECO:0000256" key="5">
    <source>
        <dbReference type="ARBA" id="ARBA00022448"/>
    </source>
</evidence>
<dbReference type="InterPro" id="IPR037257">
    <property type="entry name" value="T2SS_E_N_sf"/>
</dbReference>
<dbReference type="CDD" id="cd01129">
    <property type="entry name" value="PulE-GspE-like"/>
    <property type="match status" value="1"/>
</dbReference>
<evidence type="ECO:0000256" key="7">
    <source>
        <dbReference type="ARBA" id="ARBA00022519"/>
    </source>
</evidence>
<dbReference type="NCBIfam" id="TIGR02533">
    <property type="entry name" value="type_II_gspE"/>
    <property type="match status" value="1"/>
</dbReference>
<organism evidence="18 19">
    <name type="scientific">Pseudomonas putida</name>
    <name type="common">Arthrobacter siderocapsulatus</name>
    <dbReference type="NCBI Taxonomy" id="303"/>
    <lineage>
        <taxon>Bacteria</taxon>
        <taxon>Pseudomonadati</taxon>
        <taxon>Pseudomonadota</taxon>
        <taxon>Gammaproteobacteria</taxon>
        <taxon>Pseudomonadales</taxon>
        <taxon>Pseudomonadaceae</taxon>
        <taxon>Pseudomonas</taxon>
    </lineage>
</organism>
<evidence type="ECO:0000256" key="2">
    <source>
        <dbReference type="ARBA" id="ARBA00003288"/>
    </source>
</evidence>
<dbReference type="PANTHER" id="PTHR30258">
    <property type="entry name" value="TYPE II SECRETION SYSTEM PROTEIN GSPE-RELATED"/>
    <property type="match status" value="1"/>
</dbReference>
<dbReference type="InterPro" id="IPR001482">
    <property type="entry name" value="T2SS/T4SS_dom"/>
</dbReference>
<feature type="domain" description="Bacterial type II secretion system protein E" evidence="17">
    <location>
        <begin position="308"/>
        <end position="322"/>
    </location>
</feature>
<dbReference type="PANTHER" id="PTHR30258:SF27">
    <property type="entry name" value="BACTERIOPHAGE ADSORPTION PROTEIN B-RELATED"/>
    <property type="match status" value="1"/>
</dbReference>
<dbReference type="GO" id="GO:0005886">
    <property type="term" value="C:plasma membrane"/>
    <property type="evidence" value="ECO:0007669"/>
    <property type="project" value="UniProtKB-SubCell"/>
</dbReference>
<evidence type="ECO:0000256" key="13">
    <source>
        <dbReference type="ARBA" id="ARBA00022967"/>
    </source>
</evidence>
<dbReference type="FunFam" id="3.40.50.300:FF:000398">
    <property type="entry name" value="Type IV pilus assembly ATPase PilB"/>
    <property type="match status" value="1"/>
</dbReference>
<evidence type="ECO:0000256" key="11">
    <source>
        <dbReference type="ARBA" id="ARBA00022840"/>
    </source>
</evidence>
<keyword evidence="13" id="KW-1278">Translocase</keyword>
<evidence type="ECO:0000256" key="1">
    <source>
        <dbReference type="ARBA" id="ARBA00001947"/>
    </source>
</evidence>
<keyword evidence="6" id="KW-1003">Cell membrane</keyword>
<comment type="subcellular location">
    <subcellularLocation>
        <location evidence="3 16">Cell inner membrane</location>
    </subcellularLocation>
</comment>
<gene>
    <name evidence="18" type="ORF">BL240_26575</name>
</gene>
<dbReference type="RefSeq" id="WP_075046637.1">
    <property type="nucleotide sequence ID" value="NZ_CP018743.1"/>
</dbReference>
<evidence type="ECO:0000256" key="9">
    <source>
        <dbReference type="ARBA" id="ARBA00022741"/>
    </source>
</evidence>
<comment type="catalytic activity">
    <reaction evidence="15">
        <text>ATP + H2O + cellular proteinSide 1 = ADP + phosphate + cellular proteinSide 2.</text>
        <dbReference type="EC" id="7.4.2.8"/>
    </reaction>
</comment>
<dbReference type="InterPro" id="IPR013369">
    <property type="entry name" value="T2SS_GspE"/>
</dbReference>
<comment type="cofactor">
    <cofactor evidence="1">
        <name>Zn(2+)</name>
        <dbReference type="ChEBI" id="CHEBI:29105"/>
    </cofactor>
</comment>
<dbReference type="InterPro" id="IPR027417">
    <property type="entry name" value="P-loop_NTPase"/>
</dbReference>
<keyword evidence="9 16" id="KW-0547">Nucleotide-binding</keyword>